<proteinExistence type="predicted"/>
<reference evidence="3 4" key="1">
    <citation type="submission" date="2016-04" db="EMBL/GenBank/DDBJ databases">
        <title>Draft genome of an Enterococcus thailandicus strain isolated from bovine feces.</title>
        <authorList>
            <person name="Beukers A.G."/>
            <person name="Zaheer R."/>
            <person name="Goji N."/>
            <person name="Cook S.R."/>
            <person name="Amoako K."/>
            <person name="Chaves A.V."/>
            <person name="Ward M.P."/>
            <person name="Mcallister T.A."/>
        </authorList>
    </citation>
    <scope>NUCLEOTIDE SEQUENCE [LARGE SCALE GENOMIC DNA]</scope>
    <source>
        <strain evidence="3 4">F0711D 46</strain>
    </source>
</reference>
<evidence type="ECO:0000313" key="2">
    <source>
        <dbReference type="EMBL" id="GEK37827.1"/>
    </source>
</evidence>
<dbReference type="GeneID" id="77487540"/>
<sequence length="161" mass="18727">MSTTTTFFFPETVYVSNKQTQTEVFEEVYLDLVEKELVTEDFFDHLLEREANYPTGLDLSPIDSSLPDIAIPHTESEFVKTTRIVPIKLTHPILFHHMIRPSDTLDASFLFMILNENGAEQAGMLADIMDFINSVDKKELQRFFSYEDPKEIYTFLEKNFN</sequence>
<evidence type="ECO:0000313" key="5">
    <source>
        <dbReference type="Proteomes" id="UP000321361"/>
    </source>
</evidence>
<organism evidence="3 4">
    <name type="scientific">Enterococcus thailandicus</name>
    <dbReference type="NCBI Taxonomy" id="417368"/>
    <lineage>
        <taxon>Bacteria</taxon>
        <taxon>Bacillati</taxon>
        <taxon>Bacillota</taxon>
        <taxon>Bacilli</taxon>
        <taxon>Lactobacillales</taxon>
        <taxon>Enterococcaceae</taxon>
        <taxon>Enterococcus</taxon>
    </lineage>
</organism>
<dbReference type="InterPro" id="IPR016152">
    <property type="entry name" value="PTrfase/Anion_transptr"/>
</dbReference>
<evidence type="ECO:0000313" key="3">
    <source>
        <dbReference type="EMBL" id="OAQ57146.1"/>
    </source>
</evidence>
<reference evidence="2 5" key="2">
    <citation type="submission" date="2019-07" db="EMBL/GenBank/DDBJ databases">
        <title>Whole genome shotgun sequence of Enterococcus thailandicus NBRC 101867.</title>
        <authorList>
            <person name="Hosoyama A."/>
            <person name="Uohara A."/>
            <person name="Ohji S."/>
            <person name="Ichikawa N."/>
        </authorList>
    </citation>
    <scope>NUCLEOTIDE SEQUENCE [LARGE SCALE GENOMIC DNA]</scope>
    <source>
        <strain evidence="2 5">NBRC 101867</strain>
    </source>
</reference>
<evidence type="ECO:0000313" key="4">
    <source>
        <dbReference type="Proteomes" id="UP000078516"/>
    </source>
</evidence>
<keyword evidence="4" id="KW-1185">Reference proteome</keyword>
<gene>
    <name evidence="3" type="ORF">A6E74_01890</name>
    <name evidence="2" type="ORF">ETH01_21140</name>
</gene>
<dbReference type="PROSITE" id="PS51094">
    <property type="entry name" value="PTS_EIIA_TYPE_2"/>
    <property type="match status" value="1"/>
</dbReference>
<dbReference type="InterPro" id="IPR051541">
    <property type="entry name" value="PTS_SugarTrans_NitroReg"/>
</dbReference>
<dbReference type="SUPFAM" id="SSF55804">
    <property type="entry name" value="Phoshotransferase/anion transport protein"/>
    <property type="match status" value="1"/>
</dbReference>
<dbReference type="RefSeq" id="WP_067481219.1">
    <property type="nucleotide sequence ID" value="NZ_BJUG01000012.1"/>
</dbReference>
<dbReference type="PANTHER" id="PTHR47738:SF3">
    <property type="entry name" value="PHOSPHOTRANSFERASE SYSTEM MANNITOL_FRUCTOSE-SPECIFIC IIA DOMAIN CONTAINING PROTEIN"/>
    <property type="match status" value="1"/>
</dbReference>
<dbReference type="KEGG" id="eth:CK496_07790"/>
<dbReference type="CDD" id="cd00211">
    <property type="entry name" value="PTS_IIA_fru"/>
    <property type="match status" value="1"/>
</dbReference>
<dbReference type="Proteomes" id="UP000321361">
    <property type="component" value="Unassembled WGS sequence"/>
</dbReference>
<protein>
    <submittedName>
        <fullName evidence="3">PTS sugar transporter subunit IIA</fullName>
    </submittedName>
</protein>
<dbReference type="EMBL" id="BJUG01000012">
    <property type="protein sequence ID" value="GEK37827.1"/>
    <property type="molecule type" value="Genomic_DNA"/>
</dbReference>
<dbReference type="PANTHER" id="PTHR47738">
    <property type="entry name" value="PTS SYSTEM FRUCTOSE-LIKE EIIA COMPONENT-RELATED"/>
    <property type="match status" value="1"/>
</dbReference>
<dbReference type="Pfam" id="PF00359">
    <property type="entry name" value="PTS_EIIA_2"/>
    <property type="match status" value="1"/>
</dbReference>
<dbReference type="PATRIC" id="fig|417368.6.peg.831"/>
<accession>A0A179EV98</accession>
<evidence type="ECO:0000259" key="1">
    <source>
        <dbReference type="PROSITE" id="PS51094"/>
    </source>
</evidence>
<dbReference type="EMBL" id="LWMN01000001">
    <property type="protein sequence ID" value="OAQ57146.1"/>
    <property type="molecule type" value="Genomic_DNA"/>
</dbReference>
<dbReference type="OrthoDB" id="370976at2"/>
<dbReference type="Proteomes" id="UP000078516">
    <property type="component" value="Unassembled WGS sequence"/>
</dbReference>
<keyword evidence="3" id="KW-0813">Transport</keyword>
<dbReference type="AlphaFoldDB" id="A0A179EV98"/>
<dbReference type="Gene3D" id="3.40.930.10">
    <property type="entry name" value="Mannitol-specific EII, Chain A"/>
    <property type="match status" value="1"/>
</dbReference>
<keyword evidence="3" id="KW-0762">Sugar transport</keyword>
<feature type="domain" description="PTS EIIA type-2" evidence="1">
    <location>
        <begin position="1"/>
        <end position="159"/>
    </location>
</feature>
<name>A0A179EV98_ENTTH</name>
<dbReference type="InterPro" id="IPR002178">
    <property type="entry name" value="PTS_EIIA_type-2_dom"/>
</dbReference>
<comment type="caution">
    <text evidence="3">The sequence shown here is derived from an EMBL/GenBank/DDBJ whole genome shotgun (WGS) entry which is preliminary data.</text>
</comment>